<dbReference type="AlphaFoldDB" id="A0A7W9ZG03"/>
<dbReference type="NCBIfam" id="NF047509">
    <property type="entry name" value="Rv3131_FMN_oxido"/>
    <property type="match status" value="1"/>
</dbReference>
<name>A0A7W9ZG03_NOVIT</name>
<reference evidence="1 2" key="1">
    <citation type="submission" date="2020-08" db="EMBL/GenBank/DDBJ databases">
        <title>Genomic Encyclopedia of Type Strains, Phase IV (KMG-IV): sequencing the most valuable type-strain genomes for metagenomic binning, comparative biology and taxonomic classification.</title>
        <authorList>
            <person name="Goeker M."/>
        </authorList>
    </citation>
    <scope>NUCLEOTIDE SEQUENCE [LARGE SCALE GENOMIC DNA]</scope>
    <source>
        <strain evidence="1 2">DSM 11590</strain>
    </source>
</reference>
<dbReference type="InterPro" id="IPR006311">
    <property type="entry name" value="TAT_signal"/>
</dbReference>
<dbReference type="Gene3D" id="3.40.109.10">
    <property type="entry name" value="NADH Oxidase"/>
    <property type="match status" value="1"/>
</dbReference>
<evidence type="ECO:0000313" key="2">
    <source>
        <dbReference type="Proteomes" id="UP000544872"/>
    </source>
</evidence>
<gene>
    <name evidence="1" type="ORF">FHS48_002213</name>
</gene>
<dbReference type="GO" id="GO:0016491">
    <property type="term" value="F:oxidoreductase activity"/>
    <property type="evidence" value="ECO:0007669"/>
    <property type="project" value="InterPro"/>
</dbReference>
<dbReference type="PROSITE" id="PS51257">
    <property type="entry name" value="PROKAR_LIPOPROTEIN"/>
    <property type="match status" value="1"/>
</dbReference>
<dbReference type="Proteomes" id="UP000544872">
    <property type="component" value="Unassembled WGS sequence"/>
</dbReference>
<protein>
    <submittedName>
        <fullName evidence="1">Nitroreductase</fullName>
    </submittedName>
</protein>
<accession>A0A7W9ZG03</accession>
<sequence length="384" mass="41818">MPLTRRGFLTGLLTAASAPALLSGCIGDDDDAYGPWQGPAPDRDVRVRLTAWASLAPSSLNLQPWTVMLEGDSTLHLLADPERLHPVTDPTFRQTTISQGTFLELLSLAAAAEGYRATITLFPEGPYQTAREMKTHPVATVTLERDAAVLPPGLFAAVRTRRTSQQPFSLRALTSAERTALLAEARSVPGVGVGYLDRGPAFERLRALALEGLRLETATDEVAKEMARFIRLTPDEVARRRDGKVPLSYAMGVPIRMLYGSYAFTDPESYLLRTTMARVAAQPETAAAFAWMVTAENSREDQIRVGRAYMRLDLQAAALGLGIQPLSGTLAGYPQAQPVRRDVEELLAGPGQQVQMLFRLGKLARPDRLTPRRAVTDLIVKATG</sequence>
<organism evidence="1 2">
    <name type="scientific">Novispirillum itersonii</name>
    <name type="common">Aquaspirillum itersonii</name>
    <dbReference type="NCBI Taxonomy" id="189"/>
    <lineage>
        <taxon>Bacteria</taxon>
        <taxon>Pseudomonadati</taxon>
        <taxon>Pseudomonadota</taxon>
        <taxon>Alphaproteobacteria</taxon>
        <taxon>Rhodospirillales</taxon>
        <taxon>Novispirillaceae</taxon>
        <taxon>Novispirillum</taxon>
    </lineage>
</organism>
<dbReference type="EMBL" id="JACIIX010000007">
    <property type="protein sequence ID" value="MBB6210788.1"/>
    <property type="molecule type" value="Genomic_DNA"/>
</dbReference>
<evidence type="ECO:0000313" key="1">
    <source>
        <dbReference type="EMBL" id="MBB6210788.1"/>
    </source>
</evidence>
<dbReference type="SUPFAM" id="SSF55469">
    <property type="entry name" value="FMN-dependent nitroreductase-like"/>
    <property type="match status" value="2"/>
</dbReference>
<dbReference type="PROSITE" id="PS51318">
    <property type="entry name" value="TAT"/>
    <property type="match status" value="1"/>
</dbReference>
<comment type="caution">
    <text evidence="1">The sequence shown here is derived from an EMBL/GenBank/DDBJ whole genome shotgun (WGS) entry which is preliminary data.</text>
</comment>
<dbReference type="InterPro" id="IPR000415">
    <property type="entry name" value="Nitroreductase-like"/>
</dbReference>
<proteinExistence type="predicted"/>
<dbReference type="RefSeq" id="WP_184263607.1">
    <property type="nucleotide sequence ID" value="NZ_JACIIX010000007.1"/>
</dbReference>
<keyword evidence="2" id="KW-1185">Reference proteome</keyword>